<sequence>MYKFLYKFKDLFFVDRQGKFVSPRHYVSVNQLILTIPIILGVGLLSVFPGSVVLAQEQRQIPGQLIRTVTVTGRGMESIPATIAQVSLGVEAQGKTAQEVQREVARRSTAVVELLRSRNVEKLQTTGIRLNPNYSYQNNVQRLIGYTAVNTVSFRIDTQRIGNLLDEAVKAGATRIDGISFVATDSAIAKAQEQALQKATLDAQRQANAVLAALNLKPQEVVYIQVNGASPPIAFRVRAAAAPPVGEAINEFSTPVVGGEQQVEAFVTLQIRY</sequence>
<dbReference type="Pfam" id="PF04402">
    <property type="entry name" value="SIMPL"/>
    <property type="match status" value="1"/>
</dbReference>
<keyword evidence="3" id="KW-1185">Reference proteome</keyword>
<dbReference type="PANTHER" id="PTHR34387:SF1">
    <property type="entry name" value="PERIPLASMIC IMMUNOGENIC PROTEIN"/>
    <property type="match status" value="1"/>
</dbReference>
<gene>
    <name evidence="2" type="ORF">ACE1CA_24740</name>
</gene>
<dbReference type="PANTHER" id="PTHR34387">
    <property type="entry name" value="SLR1258 PROTEIN"/>
    <property type="match status" value="1"/>
</dbReference>
<dbReference type="RefSeq" id="WP_413280057.1">
    <property type="nucleotide sequence ID" value="NZ_JBHFNT010000218.1"/>
</dbReference>
<keyword evidence="1" id="KW-0472">Membrane</keyword>
<keyword evidence="1" id="KW-1133">Transmembrane helix</keyword>
<comment type="caution">
    <text evidence="2">The sequence shown here is derived from an EMBL/GenBank/DDBJ whole genome shotgun (WGS) entry which is preliminary data.</text>
</comment>
<dbReference type="Gene3D" id="3.30.70.2970">
    <property type="entry name" value="Protein of unknown function (DUF541), domain 2"/>
    <property type="match status" value="1"/>
</dbReference>
<name>A0ABV4WS77_9CYAN</name>
<keyword evidence="1" id="KW-0812">Transmembrane</keyword>
<proteinExistence type="predicted"/>
<accession>A0ABV4WS77</accession>
<evidence type="ECO:0000313" key="2">
    <source>
        <dbReference type="EMBL" id="MFB2837722.1"/>
    </source>
</evidence>
<dbReference type="Proteomes" id="UP001576780">
    <property type="component" value="Unassembled WGS sequence"/>
</dbReference>
<dbReference type="InterPro" id="IPR007497">
    <property type="entry name" value="SIMPL/DUF541"/>
</dbReference>
<evidence type="ECO:0000256" key="1">
    <source>
        <dbReference type="SAM" id="Phobius"/>
    </source>
</evidence>
<dbReference type="EMBL" id="JBHFNT010000218">
    <property type="protein sequence ID" value="MFB2837722.1"/>
    <property type="molecule type" value="Genomic_DNA"/>
</dbReference>
<reference evidence="2 3" key="1">
    <citation type="submission" date="2024-09" db="EMBL/GenBank/DDBJ databases">
        <title>Floridaenema gen nov. (Aerosakkonemataceae, Aerosakkonematales ord. nov., Cyanobacteria) from benthic tropical and subtropical fresh waters, with the description of four new species.</title>
        <authorList>
            <person name="Moretto J.A."/>
            <person name="Berthold D.E."/>
            <person name="Lefler F.W."/>
            <person name="Huang I.-S."/>
            <person name="Laughinghouse H. IV."/>
        </authorList>
    </citation>
    <scope>NUCLEOTIDE SEQUENCE [LARGE SCALE GENOMIC DNA]</scope>
    <source>
        <strain evidence="2 3">BLCC-F167</strain>
    </source>
</reference>
<evidence type="ECO:0000313" key="3">
    <source>
        <dbReference type="Proteomes" id="UP001576780"/>
    </source>
</evidence>
<organism evidence="2 3">
    <name type="scientific">Floridaenema evergladense BLCC-F167</name>
    <dbReference type="NCBI Taxonomy" id="3153639"/>
    <lineage>
        <taxon>Bacteria</taxon>
        <taxon>Bacillati</taxon>
        <taxon>Cyanobacteriota</taxon>
        <taxon>Cyanophyceae</taxon>
        <taxon>Oscillatoriophycideae</taxon>
        <taxon>Aerosakkonematales</taxon>
        <taxon>Aerosakkonemataceae</taxon>
        <taxon>Floridanema</taxon>
        <taxon>Floridanema evergladense</taxon>
    </lineage>
</organism>
<feature type="transmembrane region" description="Helical" evidence="1">
    <location>
        <begin position="32"/>
        <end position="55"/>
    </location>
</feature>
<protein>
    <submittedName>
        <fullName evidence="2">SIMPL domain-containing protein</fullName>
    </submittedName>
</protein>
<dbReference type="InterPro" id="IPR052022">
    <property type="entry name" value="26kDa_periplasmic_antigen"/>
</dbReference>
<dbReference type="Gene3D" id="3.30.110.170">
    <property type="entry name" value="Protein of unknown function (DUF541), domain 1"/>
    <property type="match status" value="1"/>
</dbReference>